<gene>
    <name evidence="2" type="ORF">SAMN05421540_104171</name>
</gene>
<dbReference type="AlphaFoldDB" id="A0A1H3ZQG7"/>
<evidence type="ECO:0000313" key="2">
    <source>
        <dbReference type="EMBL" id="SEA25928.1"/>
    </source>
</evidence>
<proteinExistence type="predicted"/>
<dbReference type="RefSeq" id="WP_093241791.1">
    <property type="nucleotide sequence ID" value="NZ_FNQF01000004.1"/>
</dbReference>
<dbReference type="STRING" id="908615.SAMN05421540_104171"/>
<dbReference type="SUPFAM" id="SSF75169">
    <property type="entry name" value="DsrEFH-like"/>
    <property type="match status" value="1"/>
</dbReference>
<dbReference type="Gene3D" id="3.40.1260.10">
    <property type="entry name" value="DsrEFH-like"/>
    <property type="match status" value="1"/>
</dbReference>
<organism evidence="2 3">
    <name type="scientific">Psychroflexus halocasei</name>
    <dbReference type="NCBI Taxonomy" id="908615"/>
    <lineage>
        <taxon>Bacteria</taxon>
        <taxon>Pseudomonadati</taxon>
        <taxon>Bacteroidota</taxon>
        <taxon>Flavobacteriia</taxon>
        <taxon>Flavobacteriales</taxon>
        <taxon>Flavobacteriaceae</taxon>
        <taxon>Psychroflexus</taxon>
    </lineage>
</organism>
<evidence type="ECO:0000256" key="1">
    <source>
        <dbReference type="SAM" id="SignalP"/>
    </source>
</evidence>
<reference evidence="2 3" key="1">
    <citation type="submission" date="2016-10" db="EMBL/GenBank/DDBJ databases">
        <authorList>
            <person name="de Groot N.N."/>
        </authorList>
    </citation>
    <scope>NUCLEOTIDE SEQUENCE [LARGE SCALE GENOMIC DNA]</scope>
    <source>
        <strain evidence="2 3">DSM 23581</strain>
    </source>
</reference>
<evidence type="ECO:0000313" key="3">
    <source>
        <dbReference type="Proteomes" id="UP000198820"/>
    </source>
</evidence>
<sequence>MKGFKNFMFLFILMLSMPMMLQAQTDRIEKSTVETLNKSDNFAIGVSGERQLKSAYSMYQKFQNSGVKLKRFEIVIWGAVVKDLKKGTELHDYIKAQEVKGLQVTVCQIALDYFDVSKEDLPYGIKVVPDAHVRLFELQALGYNLIVI</sequence>
<name>A0A1H3ZQG7_9FLAO</name>
<dbReference type="Proteomes" id="UP000198820">
    <property type="component" value="Unassembled WGS sequence"/>
</dbReference>
<dbReference type="InterPro" id="IPR003787">
    <property type="entry name" value="Sulphur_relay_DsrE/F-like"/>
</dbReference>
<protein>
    <submittedName>
        <fullName evidence="2">DsrE/DsrF-like family protein</fullName>
    </submittedName>
</protein>
<keyword evidence="3" id="KW-1185">Reference proteome</keyword>
<keyword evidence="1" id="KW-0732">Signal</keyword>
<dbReference type="EMBL" id="FNQF01000004">
    <property type="protein sequence ID" value="SEA25928.1"/>
    <property type="molecule type" value="Genomic_DNA"/>
</dbReference>
<dbReference type="Pfam" id="PF02635">
    <property type="entry name" value="DsrE"/>
    <property type="match status" value="1"/>
</dbReference>
<accession>A0A1H3ZQG7</accession>
<feature type="signal peptide" evidence="1">
    <location>
        <begin position="1"/>
        <end position="23"/>
    </location>
</feature>
<dbReference type="InterPro" id="IPR027396">
    <property type="entry name" value="DsrEFH-like"/>
</dbReference>
<feature type="chain" id="PRO_5011776781" evidence="1">
    <location>
        <begin position="24"/>
        <end position="148"/>
    </location>
</feature>